<keyword evidence="7" id="KW-0472">Membrane</keyword>
<evidence type="ECO:0000256" key="1">
    <source>
        <dbReference type="ARBA" id="ARBA00004571"/>
    </source>
</evidence>
<comment type="similarity">
    <text evidence="2">Belongs to the fimbrial export usher family.</text>
</comment>
<reference evidence="12" key="1">
    <citation type="journal article" date="2019" name="Int. J. Syst. Evol. Microbiol.">
        <title>The Global Catalogue of Microorganisms (GCM) 10K type strain sequencing project: providing services to taxonomists for standard genome sequencing and annotation.</title>
        <authorList>
            <consortium name="The Broad Institute Genomics Platform"/>
            <consortium name="The Broad Institute Genome Sequencing Center for Infectious Disease"/>
            <person name="Wu L."/>
            <person name="Ma J."/>
        </authorList>
    </citation>
    <scope>NUCLEOTIDE SEQUENCE [LARGE SCALE GENOMIC DNA]</scope>
    <source>
        <strain evidence="12">KCTC 42195</strain>
    </source>
</reference>
<keyword evidence="5" id="KW-0812">Transmembrane</keyword>
<dbReference type="Proteomes" id="UP001595636">
    <property type="component" value="Unassembled WGS sequence"/>
</dbReference>
<evidence type="ECO:0000256" key="2">
    <source>
        <dbReference type="ARBA" id="ARBA00008064"/>
    </source>
</evidence>
<dbReference type="InterPro" id="IPR043142">
    <property type="entry name" value="PapC-like_C_sf"/>
</dbReference>
<evidence type="ECO:0000256" key="5">
    <source>
        <dbReference type="ARBA" id="ARBA00022692"/>
    </source>
</evidence>
<dbReference type="InterPro" id="IPR037224">
    <property type="entry name" value="PapC_N_sf"/>
</dbReference>
<dbReference type="Gene3D" id="2.60.40.2070">
    <property type="match status" value="1"/>
</dbReference>
<name>A0ABV7TRY2_9NEIS</name>
<keyword evidence="12" id="KW-1185">Reference proteome</keyword>
<dbReference type="SUPFAM" id="SSF141729">
    <property type="entry name" value="FimD N-terminal domain-like"/>
    <property type="match status" value="1"/>
</dbReference>
<evidence type="ECO:0000313" key="12">
    <source>
        <dbReference type="Proteomes" id="UP001595636"/>
    </source>
</evidence>
<evidence type="ECO:0000313" key="11">
    <source>
        <dbReference type="EMBL" id="MFC3625499.1"/>
    </source>
</evidence>
<proteinExistence type="inferred from homology"/>
<dbReference type="InterPro" id="IPR000015">
    <property type="entry name" value="Fimb_usher"/>
</dbReference>
<feature type="domain" description="PapC N-terminal" evidence="10">
    <location>
        <begin position="30"/>
        <end position="179"/>
    </location>
</feature>
<evidence type="ECO:0000256" key="6">
    <source>
        <dbReference type="ARBA" id="ARBA00022729"/>
    </source>
</evidence>
<feature type="domain" description="PapC-like C-terminal" evidence="9">
    <location>
        <begin position="758"/>
        <end position="822"/>
    </location>
</feature>
<comment type="subcellular location">
    <subcellularLocation>
        <location evidence="1">Cell outer membrane</location>
        <topology evidence="1">Multi-pass membrane protein</topology>
    </subcellularLocation>
</comment>
<evidence type="ECO:0000256" key="3">
    <source>
        <dbReference type="ARBA" id="ARBA00022448"/>
    </source>
</evidence>
<accession>A0ABV7TRY2</accession>
<evidence type="ECO:0000259" key="9">
    <source>
        <dbReference type="Pfam" id="PF13953"/>
    </source>
</evidence>
<dbReference type="Pfam" id="PF00577">
    <property type="entry name" value="Usher"/>
    <property type="match status" value="1"/>
</dbReference>
<dbReference type="PANTHER" id="PTHR30451:SF20">
    <property type="entry name" value="FIMBRIAE USHER"/>
    <property type="match status" value="1"/>
</dbReference>
<keyword evidence="8" id="KW-0998">Cell outer membrane</keyword>
<gene>
    <name evidence="11" type="ORF">ACFOKJ_04970</name>
</gene>
<evidence type="ECO:0000256" key="7">
    <source>
        <dbReference type="ARBA" id="ARBA00023136"/>
    </source>
</evidence>
<dbReference type="Gene3D" id="2.60.40.3110">
    <property type="match status" value="1"/>
</dbReference>
<dbReference type="InterPro" id="IPR025885">
    <property type="entry name" value="PapC_N"/>
</dbReference>
<dbReference type="Gene3D" id="2.60.40.2610">
    <property type="entry name" value="Outer membrane usher protein FimD, plug domain"/>
    <property type="match status" value="1"/>
</dbReference>
<dbReference type="Gene3D" id="3.10.20.410">
    <property type="match status" value="1"/>
</dbReference>
<dbReference type="PANTHER" id="PTHR30451">
    <property type="entry name" value="OUTER MEMBRANE USHER PROTEIN"/>
    <property type="match status" value="1"/>
</dbReference>
<evidence type="ECO:0000256" key="8">
    <source>
        <dbReference type="ARBA" id="ARBA00023237"/>
    </source>
</evidence>
<organism evidence="11 12">
    <name type="scientific">Vogesella amnigena</name>
    <dbReference type="NCBI Taxonomy" id="1507449"/>
    <lineage>
        <taxon>Bacteria</taxon>
        <taxon>Pseudomonadati</taxon>
        <taxon>Pseudomonadota</taxon>
        <taxon>Betaproteobacteria</taxon>
        <taxon>Neisseriales</taxon>
        <taxon>Chromobacteriaceae</taxon>
        <taxon>Vogesella</taxon>
    </lineage>
</organism>
<keyword evidence="3" id="KW-0813">Transport</keyword>
<sequence>MLLLGVFGYQLQSANAATAEATQVALNDVEFNNSLVDLPAESKGSMLQRFSNANTALPGSYRVDLYVNDYWVARRDIQVRDNKSGGSYICFTPALLTDLNLDYTRVPDAKTLQALPAGDCIDLVQQLPGAAISFNSGELRMDVSMPQIYLRRQARGYVSPDLWSPGVPLAGFLNYNLNASRNNPDDGATSSQYFLSAQAGINLGVWRLRHSSALTQQLSGPDQTARYQRLSTYAQRDLPDWHSTLTLGETYTPSEFFSSVPFRGMLLRSDDRMLPDSQTGYAPVIRGVADSNATVTVKQGKNTVYETTVPPGQFQIDDMYNSGYAGDLEVTITEADGRVKQFTMPYASVPQLLRPGFSRYSLAAGELYAGRGTPHPSFVQGTYQRGINNSVTMFGGALGSSRYFSAVMGAAVSSDLGAFAVDVTHSQALFDSNTQALPHQLQGQSYRLTYSKLLNATNTNLMLAAYRYSTEGFMEFSDFNYAQQYGARYQPMKSRFTINMNQPFAEGWGSLTLTGATQEYWDRSGRDTQYILNYNNTYRKWLSYGVTASRTKSATGEHTNQYMLSVSIPLEKVPTSPMLTASYSSDSDHNRSQQVSISGTAGELRNLSYSAYANGSHSNNSNTESYGAYASYAGSKGTLSGSFSQSSTSSQQMLGLSGGMVFHPGGITLAQSVGETMAVIEAKGAEGAAVGNMPGTRIDGSGYAVATNLQPYRMNDVSIDPKGMSDDVELQSSSVSIAPNSGAIVMLKFPTTSGKAVMVNLKLKSGESVPLGADVLAENGEGITMVGQSGRTFLRGLEGKLLQAKWGNGDKQRCNFRYQLPADSQNNGGIRNAESVCE</sequence>
<dbReference type="RefSeq" id="WP_390277058.1">
    <property type="nucleotide sequence ID" value="NZ_JBHRYH010000011.1"/>
</dbReference>
<dbReference type="InterPro" id="IPR025949">
    <property type="entry name" value="PapC-like_C"/>
</dbReference>
<evidence type="ECO:0000259" key="10">
    <source>
        <dbReference type="Pfam" id="PF13954"/>
    </source>
</evidence>
<dbReference type="InterPro" id="IPR042186">
    <property type="entry name" value="FimD_plug_dom"/>
</dbReference>
<comment type="caution">
    <text evidence="11">The sequence shown here is derived from an EMBL/GenBank/DDBJ whole genome shotgun (WGS) entry which is preliminary data.</text>
</comment>
<keyword evidence="6" id="KW-0732">Signal</keyword>
<protein>
    <submittedName>
        <fullName evidence="11">Fimbria/pilus outer membrane usher protein</fullName>
    </submittedName>
</protein>
<dbReference type="Pfam" id="PF13954">
    <property type="entry name" value="PapC_N"/>
    <property type="match status" value="1"/>
</dbReference>
<evidence type="ECO:0000256" key="4">
    <source>
        <dbReference type="ARBA" id="ARBA00022452"/>
    </source>
</evidence>
<dbReference type="EMBL" id="JBHRYH010000011">
    <property type="protein sequence ID" value="MFC3625499.1"/>
    <property type="molecule type" value="Genomic_DNA"/>
</dbReference>
<keyword evidence="4" id="KW-1134">Transmembrane beta strand</keyword>
<dbReference type="Pfam" id="PF13953">
    <property type="entry name" value="PapC_C"/>
    <property type="match status" value="1"/>
</dbReference>